<accession>A0AA39KMN3</accession>
<feature type="compositionally biased region" description="Basic residues" evidence="2">
    <location>
        <begin position="152"/>
        <end position="163"/>
    </location>
</feature>
<dbReference type="EMBL" id="JAQQBR010001832">
    <property type="protein sequence ID" value="KAK0166977.1"/>
    <property type="molecule type" value="Genomic_DNA"/>
</dbReference>
<keyword evidence="1" id="KW-0694">RNA-binding</keyword>
<gene>
    <name evidence="4" type="ORF">PV327_004435</name>
</gene>
<evidence type="ECO:0000256" key="1">
    <source>
        <dbReference type="ARBA" id="ARBA00022884"/>
    </source>
</evidence>
<proteinExistence type="predicted"/>
<dbReference type="PANTHER" id="PTHR22014:SF2">
    <property type="entry name" value="RNA-BINDING PROTEIN 33"/>
    <property type="match status" value="1"/>
</dbReference>
<dbReference type="InterPro" id="IPR035979">
    <property type="entry name" value="RBD_domain_sf"/>
</dbReference>
<dbReference type="CDD" id="cd00590">
    <property type="entry name" value="RRM_SF"/>
    <property type="match status" value="1"/>
</dbReference>
<feature type="compositionally biased region" description="Low complexity" evidence="2">
    <location>
        <begin position="487"/>
        <end position="529"/>
    </location>
</feature>
<feature type="compositionally biased region" description="Polar residues" evidence="2">
    <location>
        <begin position="710"/>
        <end position="724"/>
    </location>
</feature>
<comment type="caution">
    <text evidence="4">The sequence shown here is derived from an EMBL/GenBank/DDBJ whole genome shotgun (WGS) entry which is preliminary data.</text>
</comment>
<reference evidence="4" key="2">
    <citation type="submission" date="2023-03" db="EMBL/GenBank/DDBJ databases">
        <authorList>
            <person name="Inwood S.N."/>
            <person name="Skelly J.G."/>
            <person name="Guhlin J."/>
            <person name="Harrop T.W.R."/>
            <person name="Goldson S.G."/>
            <person name="Dearden P.K."/>
        </authorList>
    </citation>
    <scope>NUCLEOTIDE SEQUENCE</scope>
    <source>
        <strain evidence="4">Lincoln</strain>
        <tissue evidence="4">Whole body</tissue>
    </source>
</reference>
<feature type="compositionally biased region" description="Basic and acidic residues" evidence="2">
    <location>
        <begin position="796"/>
        <end position="819"/>
    </location>
</feature>
<feature type="domain" description="RRM" evidence="3">
    <location>
        <begin position="1027"/>
        <end position="1092"/>
    </location>
</feature>
<feature type="region of interest" description="Disordered" evidence="2">
    <location>
        <begin position="416"/>
        <end position="589"/>
    </location>
</feature>
<dbReference type="Proteomes" id="UP001168972">
    <property type="component" value="Unassembled WGS sequence"/>
</dbReference>
<dbReference type="InterPro" id="IPR039878">
    <property type="entry name" value="RBM33"/>
</dbReference>
<feature type="compositionally biased region" description="Basic and acidic residues" evidence="2">
    <location>
        <begin position="175"/>
        <end position="184"/>
    </location>
</feature>
<evidence type="ECO:0000313" key="4">
    <source>
        <dbReference type="EMBL" id="KAK0166977.1"/>
    </source>
</evidence>
<protein>
    <recommendedName>
        <fullName evidence="3">RRM domain-containing protein</fullName>
    </recommendedName>
</protein>
<evidence type="ECO:0000313" key="5">
    <source>
        <dbReference type="Proteomes" id="UP001168972"/>
    </source>
</evidence>
<evidence type="ECO:0000259" key="3">
    <source>
        <dbReference type="SMART" id="SM00360"/>
    </source>
</evidence>
<feature type="region of interest" description="Disordered" evidence="2">
    <location>
        <begin position="943"/>
        <end position="963"/>
    </location>
</feature>
<feature type="region of interest" description="Disordered" evidence="2">
    <location>
        <begin position="627"/>
        <end position="773"/>
    </location>
</feature>
<feature type="region of interest" description="Disordered" evidence="2">
    <location>
        <begin position="1"/>
        <end position="21"/>
    </location>
</feature>
<dbReference type="Gene3D" id="3.30.70.330">
    <property type="match status" value="1"/>
</dbReference>
<evidence type="ECO:0000256" key="2">
    <source>
        <dbReference type="SAM" id="MobiDB-lite"/>
    </source>
</evidence>
<sequence>MSDQDDTLLDEDLGDEEYDLGNDEEEALLADDYEIDRQNSYKGEEETDDVLDLGVTDALDDLEGDDENISYRNESVSHNQTHCYNDERIVDCHGGYYEHEEQPQHYEENIGHNEAILSTLSMSTGDLREKLQKNNNNAQRDVVIVGNGQQQQRHHPHHHHQHHLQPMEDDDGEEARERRNRFQNERTIVSPKMNNEIPDSLESVVTMEQMRPMMMRGRGRGRGIRGTRGARFPNSVSGYNPRFSGRGPYDDQKPQFRPHLLEARPPLFPNGPPNNMINSQMMYHPGNSQHLPRFQQYQGRPPTHVVPVHHFNDIPNGIRLPFNQFTRMAQGQNPRMEFRPHAPGPRFNGPPNQPQFMQPRPPVFQARPQQHVLDVRPILNNHEPIMSGGQRSLSLLGPAPHTMGPHGPNNQIRLTHPGHPRMLPQGVPSRPNGPSGLDGPLPQRFARPVPNHIANHPNVPMGARPPYENRPPFQDGPPFERRNVYDQGQQQQQPLPQQQSQQYNNQPVINQFNNNMPPIGPQQQQQPQGSAVPNVPIAPGHKILINPHFRGAPQPLADGHPQWDGTQQSMPQTQVPSEQNFVQSTTSSYQDTVGYNQTSVNQKPSQEYQKTKNDDPYAYFSDVWQENKTSKPKSISPVKSYSAESNYSRESSYREYDSKYKSSDTRDSYQEDQRYRDRSPPTRSRDHSQRPRPHQSNSTYHSDAYEQRSNRTVQNSSSNRGTSKPQKRSPEPLTRSAKELSPKRIKSSSRSFHDNSTSGESHASSKHKSTDDLDPEMLEYQKKMEEQKRLREKILQEKENRRKQAAMEKQGDESRDVKTADNGQQESKVTSVALGVMKNDAESCSQSLATTRGRIRTGNPQASEVSEKGTVGVKIMRKNAASEKNAVLLNHSGKETVDDDGSNDTGKSRVVNQQKQQQSSARRVVINSSYAQRVVTSIQKTVSNLQKNQPSISNSSTPTTQKLLNKPVSKNATDNARTVIKDATGSTGSTRKVIINSATLPVNSKKLPIGNSNFQRIVIQPNTKPNTIVIENLATSTSEAEIRRMCQGIGTLESILMGDKTATIVFKTHSAAAVFQKKYHRKMIDLSMINVRLLNQSVSIKRPTLL</sequence>
<feature type="compositionally biased region" description="Polar residues" evidence="2">
    <location>
        <begin position="910"/>
        <end position="923"/>
    </location>
</feature>
<name>A0AA39KMN3_MICHY</name>
<feature type="compositionally biased region" description="Low complexity" evidence="2">
    <location>
        <begin position="640"/>
        <end position="650"/>
    </location>
</feature>
<feature type="region of interest" description="Disordered" evidence="2">
    <location>
        <begin position="148"/>
        <end position="188"/>
    </location>
</feature>
<dbReference type="SMART" id="SM00360">
    <property type="entry name" value="RRM"/>
    <property type="match status" value="1"/>
</dbReference>
<organism evidence="4 5">
    <name type="scientific">Microctonus hyperodae</name>
    <name type="common">Parasitoid wasp</name>
    <dbReference type="NCBI Taxonomy" id="165561"/>
    <lineage>
        <taxon>Eukaryota</taxon>
        <taxon>Metazoa</taxon>
        <taxon>Ecdysozoa</taxon>
        <taxon>Arthropoda</taxon>
        <taxon>Hexapoda</taxon>
        <taxon>Insecta</taxon>
        <taxon>Pterygota</taxon>
        <taxon>Neoptera</taxon>
        <taxon>Endopterygota</taxon>
        <taxon>Hymenoptera</taxon>
        <taxon>Apocrita</taxon>
        <taxon>Ichneumonoidea</taxon>
        <taxon>Braconidae</taxon>
        <taxon>Euphorinae</taxon>
        <taxon>Microctonus</taxon>
    </lineage>
</organism>
<dbReference type="InterPro" id="IPR012677">
    <property type="entry name" value="Nucleotide-bd_a/b_plait_sf"/>
</dbReference>
<feature type="region of interest" description="Disordered" evidence="2">
    <location>
        <begin position="217"/>
        <end position="249"/>
    </location>
</feature>
<feature type="region of interest" description="Disordered" evidence="2">
    <location>
        <begin position="892"/>
        <end position="923"/>
    </location>
</feature>
<dbReference type="AlphaFoldDB" id="A0AA39KMN3"/>
<feature type="region of interest" description="Disordered" evidence="2">
    <location>
        <begin position="796"/>
        <end position="828"/>
    </location>
</feature>
<feature type="compositionally biased region" description="Polar residues" evidence="2">
    <location>
        <begin position="564"/>
        <end position="589"/>
    </location>
</feature>
<dbReference type="InterPro" id="IPR000504">
    <property type="entry name" value="RRM_dom"/>
</dbReference>
<feature type="compositionally biased region" description="Polar residues" evidence="2">
    <location>
        <begin position="748"/>
        <end position="762"/>
    </location>
</feature>
<dbReference type="PANTHER" id="PTHR22014">
    <property type="entry name" value="RNA-BINDING PROTEIN 33"/>
    <property type="match status" value="1"/>
</dbReference>
<dbReference type="SUPFAM" id="SSF54928">
    <property type="entry name" value="RNA-binding domain, RBD"/>
    <property type="match status" value="1"/>
</dbReference>
<dbReference type="GO" id="GO:0003723">
    <property type="term" value="F:RNA binding"/>
    <property type="evidence" value="ECO:0007669"/>
    <property type="project" value="UniProtKB-KW"/>
</dbReference>
<feature type="compositionally biased region" description="Basic and acidic residues" evidence="2">
    <location>
        <begin position="651"/>
        <end position="689"/>
    </location>
</feature>
<reference evidence="4" key="1">
    <citation type="journal article" date="2023" name="bioRxiv">
        <title>Scaffold-level genome assemblies of two parasitoid biocontrol wasps reveal the parthenogenesis mechanism and an associated novel virus.</title>
        <authorList>
            <person name="Inwood S."/>
            <person name="Skelly J."/>
            <person name="Guhlin J."/>
            <person name="Harrop T."/>
            <person name="Goldson S."/>
            <person name="Dearden P."/>
        </authorList>
    </citation>
    <scope>NUCLEOTIDE SEQUENCE</scope>
    <source>
        <strain evidence="4">Lincoln</strain>
        <tissue evidence="4">Whole body</tissue>
    </source>
</reference>
<keyword evidence="5" id="KW-1185">Reference proteome</keyword>